<dbReference type="GO" id="GO:0002098">
    <property type="term" value="P:tRNA wobble uridine modification"/>
    <property type="evidence" value="ECO:0007669"/>
    <property type="project" value="UniProtKB-UniRule"/>
</dbReference>
<dbReference type="SUPFAM" id="SSF54285">
    <property type="entry name" value="MoaD/ThiS"/>
    <property type="match status" value="1"/>
</dbReference>
<evidence type="ECO:0000256" key="2">
    <source>
        <dbReference type="ARBA" id="ARBA00022490"/>
    </source>
</evidence>
<dbReference type="GO" id="GO:0032447">
    <property type="term" value="P:protein urmylation"/>
    <property type="evidence" value="ECO:0007669"/>
    <property type="project" value="UniProtKB-UniRule"/>
</dbReference>
<proteinExistence type="inferred from homology"/>
<sequence length="102" mass="11451">MGSGSLKISVHFGGGAEILFDNLKQHDLELPLDNGTWNLKRLIAWIRDNKMKSKQELFVKDDSVRPGILVLVNDTDWDLLGQTDYELCDGDQVHFISTLHGG</sequence>
<evidence type="ECO:0000256" key="7">
    <source>
        <dbReference type="RuleBase" id="RU361182"/>
    </source>
</evidence>
<dbReference type="Pfam" id="PF09138">
    <property type="entry name" value="Urm1"/>
    <property type="match status" value="1"/>
</dbReference>
<dbReference type="GO" id="GO:0034227">
    <property type="term" value="P:tRNA thio-modification"/>
    <property type="evidence" value="ECO:0007669"/>
    <property type="project" value="UniProtKB-UniRule"/>
</dbReference>
<feature type="modified residue" description="1-thioglycine" evidence="6">
    <location>
        <position position="102"/>
    </location>
</feature>
<dbReference type="AlphaFoldDB" id="A0A8S1C6M9"/>
<evidence type="ECO:0000313" key="9">
    <source>
        <dbReference type="Proteomes" id="UP000494165"/>
    </source>
</evidence>
<dbReference type="PIRSF" id="PIRSF037379">
    <property type="entry name" value="Ubiquitin-related_modifier_1"/>
    <property type="match status" value="1"/>
</dbReference>
<dbReference type="InterPro" id="IPR016155">
    <property type="entry name" value="Mopterin_synth/thiamin_S_b"/>
</dbReference>
<dbReference type="FunFam" id="3.10.20.30:FF:000021">
    <property type="entry name" value="Ubiquitin-related modifier 1"/>
    <property type="match status" value="1"/>
</dbReference>
<protein>
    <recommendedName>
        <fullName evidence="6">Ubiquitin-related modifier 1 homolog</fullName>
    </recommendedName>
</protein>
<evidence type="ECO:0000313" key="8">
    <source>
        <dbReference type="EMBL" id="CAB3366472.1"/>
    </source>
</evidence>
<organism evidence="8 9">
    <name type="scientific">Cloeon dipterum</name>
    <dbReference type="NCBI Taxonomy" id="197152"/>
    <lineage>
        <taxon>Eukaryota</taxon>
        <taxon>Metazoa</taxon>
        <taxon>Ecdysozoa</taxon>
        <taxon>Arthropoda</taxon>
        <taxon>Hexapoda</taxon>
        <taxon>Insecta</taxon>
        <taxon>Pterygota</taxon>
        <taxon>Palaeoptera</taxon>
        <taxon>Ephemeroptera</taxon>
        <taxon>Pisciforma</taxon>
        <taxon>Baetidae</taxon>
        <taxon>Cloeon</taxon>
    </lineage>
</organism>
<name>A0A8S1C6M9_9INSE</name>
<dbReference type="Gene3D" id="3.10.20.30">
    <property type="match status" value="1"/>
</dbReference>
<keyword evidence="3 6" id="KW-1017">Isopeptide bond</keyword>
<evidence type="ECO:0000256" key="6">
    <source>
        <dbReference type="HAMAP-Rule" id="MF_03048"/>
    </source>
</evidence>
<evidence type="ECO:0000256" key="5">
    <source>
        <dbReference type="ARBA" id="ARBA00022786"/>
    </source>
</evidence>
<keyword evidence="2 6" id="KW-0963">Cytoplasm</keyword>
<dbReference type="OrthoDB" id="10248987at2759"/>
<accession>A0A8S1C6M9</accession>
<dbReference type="InterPro" id="IPR015221">
    <property type="entry name" value="Urm1"/>
</dbReference>
<evidence type="ECO:0000256" key="4">
    <source>
        <dbReference type="ARBA" id="ARBA00022694"/>
    </source>
</evidence>
<comment type="similarity">
    <text evidence="6 7">Belongs to the URM1 family.</text>
</comment>
<comment type="pathway">
    <text evidence="6 7">tRNA modification; 5-methoxycarbonylmethyl-2-thiouridine-tRNA biosynthesis.</text>
</comment>
<comment type="caution">
    <text evidence="8">The sequence shown here is derived from an EMBL/GenBank/DDBJ whole genome shotgun (WGS) entry which is preliminary data.</text>
</comment>
<comment type="PTM">
    <text evidence="6">C-terminal thiocarboxylation occurs in 2 steps, it is first acyl-adenylated (-COAMP) via the hesA/moeB/thiF part of the MOCS3/UBA4 homolog, then thiocarboxylated (-COSH) via the rhodanese domain of the MOCS3/UBA4 homolog.</text>
</comment>
<evidence type="ECO:0000256" key="1">
    <source>
        <dbReference type="ARBA" id="ARBA00004496"/>
    </source>
</evidence>
<evidence type="ECO:0000256" key="3">
    <source>
        <dbReference type="ARBA" id="ARBA00022499"/>
    </source>
</evidence>
<dbReference type="CDD" id="cd01764">
    <property type="entry name" value="Ubl_Urm1"/>
    <property type="match status" value="1"/>
</dbReference>
<comment type="subcellular location">
    <subcellularLocation>
        <location evidence="1 6 7">Cytoplasm</location>
    </subcellularLocation>
</comment>
<keyword evidence="5 6" id="KW-0833">Ubl conjugation pathway</keyword>
<dbReference type="HAMAP" id="MF_03048">
    <property type="entry name" value="Urm1"/>
    <property type="match status" value="1"/>
</dbReference>
<dbReference type="PANTHER" id="PTHR14986">
    <property type="entry name" value="RURM1 PROTEIN"/>
    <property type="match status" value="1"/>
</dbReference>
<dbReference type="GO" id="GO:0005829">
    <property type="term" value="C:cytosol"/>
    <property type="evidence" value="ECO:0007669"/>
    <property type="project" value="UniProtKB-UniRule"/>
</dbReference>
<keyword evidence="9" id="KW-1185">Reference proteome</keyword>
<dbReference type="InterPro" id="IPR012675">
    <property type="entry name" value="Beta-grasp_dom_sf"/>
</dbReference>
<dbReference type="EMBL" id="CADEPI010000025">
    <property type="protein sequence ID" value="CAB3366472.1"/>
    <property type="molecule type" value="Genomic_DNA"/>
</dbReference>
<dbReference type="Proteomes" id="UP000494165">
    <property type="component" value="Unassembled WGS sequence"/>
</dbReference>
<reference evidence="8 9" key="1">
    <citation type="submission" date="2020-04" db="EMBL/GenBank/DDBJ databases">
        <authorList>
            <person name="Alioto T."/>
            <person name="Alioto T."/>
            <person name="Gomez Garrido J."/>
        </authorList>
    </citation>
    <scope>NUCLEOTIDE SEQUENCE [LARGE SCALE GENOMIC DNA]</scope>
</reference>
<comment type="function">
    <text evidence="6">Acts as a sulfur carrier required for 2-thiolation of mcm(5)S(2)U at tRNA wobble positions of cytosolic tRNA(Lys), tRNA(Glu) and tRNA(Gln). Serves as sulfur donor in tRNA 2-thiolation reaction by being thiocarboxylated (-COSH) at its C-terminus by the MOCS3/UBA4 homolog. The sulfur is then transferred to tRNA to form 2-thiolation of mcm(5)S(2)U. Also acts as a ubiquitin-like protein (UBL) that is covalently conjugated via an isopeptide bond to lysine residues of target proteins. The thiocarboxylated form serves as substrate for conjugation and oxidative stress specifically induces the formation of UBL-protein conjugates.</text>
</comment>
<gene>
    <name evidence="8" type="ORF">CLODIP_2_CD00115</name>
</gene>
<feature type="cross-link" description="Glycyl lysine isopeptide (Gly-Lys) (interchain with K-? in acceptor proteins)" evidence="6">
    <location>
        <position position="102"/>
    </location>
</feature>
<keyword evidence="4 6" id="KW-0819">tRNA processing</keyword>